<sequence>MRQLAIGGVMFVAGVVVGTAGSDDTLVREAQHREADAYERGFADATLELQTIAVQGGHATWYLEPLTGRPSNFAWAPVSDEDRRRLDDLTNAILEASREQRPGASGESIPPLASR</sequence>
<reference evidence="2 3" key="1">
    <citation type="submission" date="2019-02" db="EMBL/GenBank/DDBJ databases">
        <title>Deep-cultivation of Planctomycetes and their phenomic and genomic characterization uncovers novel biology.</title>
        <authorList>
            <person name="Wiegand S."/>
            <person name="Jogler M."/>
            <person name="Boedeker C."/>
            <person name="Pinto D."/>
            <person name="Vollmers J."/>
            <person name="Rivas-Marin E."/>
            <person name="Kohn T."/>
            <person name="Peeters S.H."/>
            <person name="Heuer A."/>
            <person name="Rast P."/>
            <person name="Oberbeckmann S."/>
            <person name="Bunk B."/>
            <person name="Jeske O."/>
            <person name="Meyerdierks A."/>
            <person name="Storesund J.E."/>
            <person name="Kallscheuer N."/>
            <person name="Luecker S."/>
            <person name="Lage O.M."/>
            <person name="Pohl T."/>
            <person name="Merkel B.J."/>
            <person name="Hornburger P."/>
            <person name="Mueller R.-W."/>
            <person name="Bruemmer F."/>
            <person name="Labrenz M."/>
            <person name="Spormann A.M."/>
            <person name="Op den Camp H."/>
            <person name="Overmann J."/>
            <person name="Amann R."/>
            <person name="Jetten M.S.M."/>
            <person name="Mascher T."/>
            <person name="Medema M.H."/>
            <person name="Devos D.P."/>
            <person name="Kaster A.-K."/>
            <person name="Ovreas L."/>
            <person name="Rohde M."/>
            <person name="Galperin M.Y."/>
            <person name="Jogler C."/>
        </authorList>
    </citation>
    <scope>NUCLEOTIDE SEQUENCE [LARGE SCALE GENOMIC DNA]</scope>
    <source>
        <strain evidence="2 3">Pan44</strain>
    </source>
</reference>
<proteinExistence type="predicted"/>
<organism evidence="2 3">
    <name type="scientific">Caulifigura coniformis</name>
    <dbReference type="NCBI Taxonomy" id="2527983"/>
    <lineage>
        <taxon>Bacteria</taxon>
        <taxon>Pseudomonadati</taxon>
        <taxon>Planctomycetota</taxon>
        <taxon>Planctomycetia</taxon>
        <taxon>Planctomycetales</taxon>
        <taxon>Planctomycetaceae</taxon>
        <taxon>Caulifigura</taxon>
    </lineage>
</organism>
<gene>
    <name evidence="2" type="ORF">Pan44_06020</name>
</gene>
<dbReference type="KEGG" id="ccos:Pan44_06020"/>
<dbReference type="Proteomes" id="UP000315700">
    <property type="component" value="Chromosome"/>
</dbReference>
<name>A0A517S8Y7_9PLAN</name>
<dbReference type="AlphaFoldDB" id="A0A517S8Y7"/>
<evidence type="ECO:0000313" key="3">
    <source>
        <dbReference type="Proteomes" id="UP000315700"/>
    </source>
</evidence>
<dbReference type="InParanoid" id="A0A517S8Y7"/>
<dbReference type="EMBL" id="CP036271">
    <property type="protein sequence ID" value="QDT52590.1"/>
    <property type="molecule type" value="Genomic_DNA"/>
</dbReference>
<feature type="region of interest" description="Disordered" evidence="1">
    <location>
        <begin position="94"/>
        <end position="115"/>
    </location>
</feature>
<evidence type="ECO:0000256" key="1">
    <source>
        <dbReference type="SAM" id="MobiDB-lite"/>
    </source>
</evidence>
<accession>A0A517S8Y7</accession>
<dbReference type="RefSeq" id="WP_145027072.1">
    <property type="nucleotide sequence ID" value="NZ_CP036271.1"/>
</dbReference>
<protein>
    <submittedName>
        <fullName evidence="2">Uncharacterized protein</fullName>
    </submittedName>
</protein>
<keyword evidence="3" id="KW-1185">Reference proteome</keyword>
<evidence type="ECO:0000313" key="2">
    <source>
        <dbReference type="EMBL" id="QDT52590.1"/>
    </source>
</evidence>